<dbReference type="EMBL" id="BAABRI010000018">
    <property type="protein sequence ID" value="GAA5483873.1"/>
    <property type="molecule type" value="Genomic_DNA"/>
</dbReference>
<organism evidence="1 2">
    <name type="scientific">Haloferula sargassicola</name>
    <dbReference type="NCBI Taxonomy" id="490096"/>
    <lineage>
        <taxon>Bacteria</taxon>
        <taxon>Pseudomonadati</taxon>
        <taxon>Verrucomicrobiota</taxon>
        <taxon>Verrucomicrobiia</taxon>
        <taxon>Verrucomicrobiales</taxon>
        <taxon>Verrucomicrobiaceae</taxon>
        <taxon>Haloferula</taxon>
    </lineage>
</organism>
<evidence type="ECO:0000313" key="1">
    <source>
        <dbReference type="EMBL" id="GAA5483873.1"/>
    </source>
</evidence>
<reference evidence="1 2" key="1">
    <citation type="submission" date="2024-02" db="EMBL/GenBank/DDBJ databases">
        <title>Haloferula sargassicola NBRC 104335.</title>
        <authorList>
            <person name="Ichikawa N."/>
            <person name="Katano-Makiyama Y."/>
            <person name="Hidaka K."/>
        </authorList>
    </citation>
    <scope>NUCLEOTIDE SEQUENCE [LARGE SCALE GENOMIC DNA]</scope>
    <source>
        <strain evidence="1 2">NBRC 104335</strain>
    </source>
</reference>
<sequence length="207" mass="23499">MREEGPARFEFRVFGASLRRVEERIRGEAEWMRQEESREAYLVGRDEAGWSRNVKIRDGALEVKMLVERREGLERWRPAGRQELPLSGEFVAGPLGPDLGVGPLEARQDAFSLEDLVRRVIGTHSQLAVAWVEKRREHFEIGGCAVEIDEVRINGASLISAAAESEDAERLLGVMRLLEMEGLENVNYPRAIRRVMGMEVSPGQPWF</sequence>
<protein>
    <recommendedName>
        <fullName evidence="3">CYTH domain-containing protein</fullName>
    </recommendedName>
</protein>
<proteinExistence type="predicted"/>
<comment type="caution">
    <text evidence="1">The sequence shown here is derived from an EMBL/GenBank/DDBJ whole genome shotgun (WGS) entry which is preliminary data.</text>
</comment>
<dbReference type="Proteomes" id="UP001476282">
    <property type="component" value="Unassembled WGS sequence"/>
</dbReference>
<evidence type="ECO:0000313" key="2">
    <source>
        <dbReference type="Proteomes" id="UP001476282"/>
    </source>
</evidence>
<gene>
    <name evidence="1" type="ORF">Hsar01_03107</name>
</gene>
<evidence type="ECO:0008006" key="3">
    <source>
        <dbReference type="Google" id="ProtNLM"/>
    </source>
</evidence>
<accession>A0ABP9UVH5</accession>
<name>A0ABP9UVH5_9BACT</name>
<keyword evidence="2" id="KW-1185">Reference proteome</keyword>